<name>A0A3N5Y464_9ALTE</name>
<dbReference type="InterPro" id="IPR018968">
    <property type="entry name" value="Phasin"/>
</dbReference>
<comment type="caution">
    <text evidence="3">The sequence shown here is derived from an EMBL/GenBank/DDBJ whole genome shotgun (WGS) entry which is preliminary data.</text>
</comment>
<gene>
    <name evidence="3" type="ORF">DRW07_18165</name>
</gene>
<dbReference type="EMBL" id="RPOK01000007">
    <property type="protein sequence ID" value="RPJ64849.1"/>
    <property type="molecule type" value="Genomic_DNA"/>
</dbReference>
<feature type="compositionally biased region" description="Low complexity" evidence="1">
    <location>
        <begin position="100"/>
        <end position="129"/>
    </location>
</feature>
<accession>A0A3N5Y464</accession>
<organism evidence="3 4">
    <name type="scientific">Alteromonas sediminis</name>
    <dbReference type="NCBI Taxonomy" id="2259342"/>
    <lineage>
        <taxon>Bacteria</taxon>
        <taxon>Pseudomonadati</taxon>
        <taxon>Pseudomonadota</taxon>
        <taxon>Gammaproteobacteria</taxon>
        <taxon>Alteromonadales</taxon>
        <taxon>Alteromonadaceae</taxon>
        <taxon>Alteromonas/Salinimonas group</taxon>
        <taxon>Alteromonas</taxon>
    </lineage>
</organism>
<proteinExistence type="predicted"/>
<evidence type="ECO:0000313" key="3">
    <source>
        <dbReference type="EMBL" id="RPJ64849.1"/>
    </source>
</evidence>
<dbReference type="Proteomes" id="UP000275281">
    <property type="component" value="Unassembled WGS sequence"/>
</dbReference>
<feature type="region of interest" description="Disordered" evidence="1">
    <location>
        <begin position="100"/>
        <end position="159"/>
    </location>
</feature>
<protein>
    <recommendedName>
        <fullName evidence="2">Phasin domain-containing protein</fullName>
    </recommendedName>
</protein>
<evidence type="ECO:0000313" key="4">
    <source>
        <dbReference type="Proteomes" id="UP000275281"/>
    </source>
</evidence>
<keyword evidence="4" id="KW-1185">Reference proteome</keyword>
<dbReference type="Pfam" id="PF09361">
    <property type="entry name" value="Phasin_2"/>
    <property type="match status" value="1"/>
</dbReference>
<dbReference type="OrthoDB" id="6335995at2"/>
<feature type="domain" description="Phasin" evidence="2">
    <location>
        <begin position="6"/>
        <end position="97"/>
    </location>
</feature>
<feature type="compositionally biased region" description="Low complexity" evidence="1">
    <location>
        <begin position="139"/>
        <end position="153"/>
    </location>
</feature>
<evidence type="ECO:0000259" key="2">
    <source>
        <dbReference type="Pfam" id="PF09361"/>
    </source>
</evidence>
<dbReference type="AlphaFoldDB" id="A0A3N5Y464"/>
<evidence type="ECO:0000256" key="1">
    <source>
        <dbReference type="SAM" id="MobiDB-lite"/>
    </source>
</evidence>
<sequence>MLKQYSDNMQKSMKDLLSINAGALEQFSQQQTELFTGLISDSISYAASLSKQNEYKGWLNASHAYTESVRTRMLKTAKASYATLSSTKEKTTELLTADMANKANAKPAAPAVTPTKKAAPTKKSTPVKKVAPKTEAGKAKATPATPRKTAASKTKSENE</sequence>
<reference evidence="3 4" key="1">
    <citation type="submission" date="2018-11" db="EMBL/GenBank/DDBJ databases">
        <authorList>
            <person name="Ye M.-Q."/>
            <person name="Du Z.-J."/>
        </authorList>
    </citation>
    <scope>NUCLEOTIDE SEQUENCE [LARGE SCALE GENOMIC DNA]</scope>
    <source>
        <strain evidence="3 4">U0105</strain>
    </source>
</reference>
<dbReference type="RefSeq" id="WP_124029371.1">
    <property type="nucleotide sequence ID" value="NZ_JBHRSN010000012.1"/>
</dbReference>